<proteinExistence type="predicted"/>
<feature type="compositionally biased region" description="Low complexity" evidence="2">
    <location>
        <begin position="243"/>
        <end position="257"/>
    </location>
</feature>
<feature type="compositionally biased region" description="Polar residues" evidence="2">
    <location>
        <begin position="665"/>
        <end position="684"/>
    </location>
</feature>
<keyword evidence="1" id="KW-0238">DNA-binding</keyword>
<feature type="domain" description="HMG box" evidence="3">
    <location>
        <begin position="144"/>
        <end position="230"/>
    </location>
</feature>
<dbReference type="InterPro" id="IPR036910">
    <property type="entry name" value="HMG_box_dom_sf"/>
</dbReference>
<feature type="compositionally biased region" description="Low complexity" evidence="2">
    <location>
        <begin position="99"/>
        <end position="110"/>
    </location>
</feature>
<dbReference type="InterPro" id="IPR009071">
    <property type="entry name" value="HMG_box_dom"/>
</dbReference>
<dbReference type="GO" id="GO:0005634">
    <property type="term" value="C:nucleus"/>
    <property type="evidence" value="ECO:0007669"/>
    <property type="project" value="UniProtKB-UniRule"/>
</dbReference>
<feature type="compositionally biased region" description="Polar residues" evidence="2">
    <location>
        <begin position="89"/>
        <end position="98"/>
    </location>
</feature>
<organism evidence="4">
    <name type="scientific">Grammatophora oceanica</name>
    <dbReference type="NCBI Taxonomy" id="210454"/>
    <lineage>
        <taxon>Eukaryota</taxon>
        <taxon>Sar</taxon>
        <taxon>Stramenopiles</taxon>
        <taxon>Ochrophyta</taxon>
        <taxon>Bacillariophyta</taxon>
        <taxon>Fragilariophyceae</taxon>
        <taxon>Fragilariophycidae</taxon>
        <taxon>Rhabdonematales</taxon>
        <taxon>Grammatophoraceae</taxon>
        <taxon>Grammatophora</taxon>
    </lineage>
</organism>
<feature type="compositionally biased region" description="Polar residues" evidence="2">
    <location>
        <begin position="529"/>
        <end position="548"/>
    </location>
</feature>
<keyword evidence="1" id="KW-0539">Nucleus</keyword>
<feature type="compositionally biased region" description="Polar residues" evidence="2">
    <location>
        <begin position="428"/>
        <end position="444"/>
    </location>
</feature>
<feature type="compositionally biased region" description="Low complexity" evidence="2">
    <location>
        <begin position="7"/>
        <end position="26"/>
    </location>
</feature>
<feature type="region of interest" description="Disordered" evidence="2">
    <location>
        <begin position="237"/>
        <end position="260"/>
    </location>
</feature>
<feature type="region of interest" description="Disordered" evidence="2">
    <location>
        <begin position="428"/>
        <end position="469"/>
    </location>
</feature>
<feature type="region of interest" description="Disordered" evidence="2">
    <location>
        <begin position="639"/>
        <end position="760"/>
    </location>
</feature>
<dbReference type="SMART" id="SM00398">
    <property type="entry name" value="HMG"/>
    <property type="match status" value="1"/>
</dbReference>
<feature type="compositionally biased region" description="Polar residues" evidence="2">
    <location>
        <begin position="497"/>
        <end position="519"/>
    </location>
</feature>
<protein>
    <recommendedName>
        <fullName evidence="3">HMG box domain-containing protein</fullName>
    </recommendedName>
</protein>
<feature type="region of interest" description="Disordered" evidence="2">
    <location>
        <begin position="483"/>
        <end position="625"/>
    </location>
</feature>
<evidence type="ECO:0000313" key="4">
    <source>
        <dbReference type="EMBL" id="CAD9311169.1"/>
    </source>
</evidence>
<name>A0A7S1YK62_9STRA</name>
<sequence>MISTLDASMTSPPTTAPSSADAAATAKGELSSLNRSLGSALKVLDAEKTAKPVGAELPDKGYQPTARLGAAAAEKVKSALASNDDPMETTRTAGTTSTPEPVGSSSASLSSKKESPSPAPAPTKPAPKKAHEKKWRWKKPKGRPKRPLSAYNLFFQEQRKSLRQNREAFDRAQREALGESHDSKAQLGFAGLAKYIAGKWKEMKSEDREMYERAATIEKSKYYDALEVWKKENEGKDDALKATSTKNSSTSSSSSTSGVSPVDIEALKVATLQQQSSLLVTQMMLQRQAAMTMAAANQAPYGSGMSGMMPPMQSHGMPSSMTSSSMRGAPGDANRGMSPLDMHYAAHGGRSMSMPMGYLPTNDHNAERTAVAMKSRSSSMPMVSNPSDNAMGAPSANQSYSTGDHYSTDCNEYWEDDQPSEMRVQVGHTSSRRLSMPTMTTSSGRAAPYGTSSGGIKPSPIAVSRRSQSMPMVNTDYVEAMSQDGNGPYDHPPVAINTDSSSHSSYNTGMHSSGHQRQGPTDFEPLPATETQPQISPHSPMGQRTLSNMGGGSRRMSMPGCMPSQQQQQQGPRQVMPAPRMGNRGHRSQSMPISNPDYPDARAQPQPYAYQRQQQRGHDDHEPLDMDQGLELDAIEKDWENNPGASNPHTHGARGAPISHRRMSMPTSMGNQQGGSSNWASSRPPSGRRANIPVLNQSNYIVLDGADEAEPRRRRRQRQPRQSQATSDEPVPLHHNSGAGDPMDMEDEYNDLLTSLRSHD</sequence>
<feature type="region of interest" description="Disordered" evidence="2">
    <location>
        <begin position="1"/>
        <end position="30"/>
    </location>
</feature>
<accession>A0A7S1YK62</accession>
<dbReference type="EMBL" id="HBGK01051082">
    <property type="protein sequence ID" value="CAD9311169.1"/>
    <property type="molecule type" value="Transcribed_RNA"/>
</dbReference>
<feature type="compositionally biased region" description="Low complexity" evidence="2">
    <location>
        <begin position="601"/>
        <end position="614"/>
    </location>
</feature>
<evidence type="ECO:0000256" key="2">
    <source>
        <dbReference type="SAM" id="MobiDB-lite"/>
    </source>
</evidence>
<dbReference type="SUPFAM" id="SSF47095">
    <property type="entry name" value="HMG-box"/>
    <property type="match status" value="1"/>
</dbReference>
<evidence type="ECO:0000256" key="1">
    <source>
        <dbReference type="PROSITE-ProRule" id="PRU00267"/>
    </source>
</evidence>
<feature type="compositionally biased region" description="Basic residues" evidence="2">
    <location>
        <begin position="126"/>
        <end position="146"/>
    </location>
</feature>
<reference evidence="4" key="1">
    <citation type="submission" date="2021-01" db="EMBL/GenBank/DDBJ databases">
        <authorList>
            <person name="Corre E."/>
            <person name="Pelletier E."/>
            <person name="Niang G."/>
            <person name="Scheremetjew M."/>
            <person name="Finn R."/>
            <person name="Kale V."/>
            <person name="Holt S."/>
            <person name="Cochrane G."/>
            <person name="Meng A."/>
            <person name="Brown T."/>
            <person name="Cohen L."/>
        </authorList>
    </citation>
    <scope>NUCLEOTIDE SEQUENCE</scope>
    <source>
        <strain evidence="4">CCMP 410</strain>
    </source>
</reference>
<feature type="region of interest" description="Disordered" evidence="2">
    <location>
        <begin position="48"/>
        <end position="149"/>
    </location>
</feature>
<dbReference type="PROSITE" id="PS50118">
    <property type="entry name" value="HMG_BOX_2"/>
    <property type="match status" value="1"/>
</dbReference>
<gene>
    <name evidence="4" type="ORF">GOCE00092_LOCUS26907</name>
</gene>
<feature type="compositionally biased region" description="Low complexity" evidence="2">
    <location>
        <begin position="70"/>
        <end position="82"/>
    </location>
</feature>
<dbReference type="Gene3D" id="1.10.30.10">
    <property type="entry name" value="High mobility group box domain"/>
    <property type="match status" value="1"/>
</dbReference>
<feature type="DNA-binding region" description="HMG box" evidence="1">
    <location>
        <begin position="144"/>
        <end position="230"/>
    </location>
</feature>
<dbReference type="AlphaFoldDB" id="A0A7S1YK62"/>
<dbReference type="Pfam" id="PF09011">
    <property type="entry name" value="HMG_box_2"/>
    <property type="match status" value="1"/>
</dbReference>
<evidence type="ECO:0000259" key="3">
    <source>
        <dbReference type="PROSITE" id="PS50118"/>
    </source>
</evidence>
<dbReference type="GO" id="GO:0003677">
    <property type="term" value="F:DNA binding"/>
    <property type="evidence" value="ECO:0007669"/>
    <property type="project" value="UniProtKB-UniRule"/>
</dbReference>